<dbReference type="SUPFAM" id="SSF51556">
    <property type="entry name" value="Metallo-dependent hydrolases"/>
    <property type="match status" value="1"/>
</dbReference>
<dbReference type="SUPFAM" id="SSF51338">
    <property type="entry name" value="Composite domain of metallo-dependent hydrolases"/>
    <property type="match status" value="1"/>
</dbReference>
<feature type="domain" description="Amidohydrolase-related" evidence="3">
    <location>
        <begin position="88"/>
        <end position="433"/>
    </location>
</feature>
<dbReference type="InterPro" id="IPR050287">
    <property type="entry name" value="MTA/SAH_deaminase"/>
</dbReference>
<dbReference type="InterPro" id="IPR011059">
    <property type="entry name" value="Metal-dep_hydrolase_composite"/>
</dbReference>
<dbReference type="Pfam" id="PF01979">
    <property type="entry name" value="Amidohydro_1"/>
    <property type="match status" value="1"/>
</dbReference>
<reference evidence="4 5" key="1">
    <citation type="journal article" date="2009" name="Stand. Genomic Sci.">
        <title>Complete genome sequence of Sanguibacter keddieii type strain (ST-74).</title>
        <authorList>
            <person name="Ivanova N."/>
            <person name="Sikorski J."/>
            <person name="Sims D."/>
            <person name="Brettin T."/>
            <person name="Detter J.C."/>
            <person name="Han C."/>
            <person name="Lapidus A."/>
            <person name="Copeland A."/>
            <person name="Glavina Del Rio T."/>
            <person name="Nolan M."/>
            <person name="Chen F."/>
            <person name="Lucas S."/>
            <person name="Tice H."/>
            <person name="Cheng J.F."/>
            <person name="Bruce D."/>
            <person name="Goodwin L."/>
            <person name="Pitluck S."/>
            <person name="Pati A."/>
            <person name="Mavromatis K."/>
            <person name="Chen A."/>
            <person name="Palaniappan K."/>
            <person name="D'haeseleer P."/>
            <person name="Chain P."/>
            <person name="Bristow J."/>
            <person name="Eisen J.A."/>
            <person name="Markowitz V."/>
            <person name="Hugenholtz P."/>
            <person name="Goker M."/>
            <person name="Pukall R."/>
            <person name="Klenk H.P."/>
            <person name="Kyrpides N.C."/>
        </authorList>
    </citation>
    <scope>NUCLEOTIDE SEQUENCE [LARGE SCALE GENOMIC DNA]</scope>
    <source>
        <strain evidence="5">ATCC 51767 / DSM 10542 / NCFB 3025 / ST-74</strain>
    </source>
</reference>
<evidence type="ECO:0000313" key="5">
    <source>
        <dbReference type="Proteomes" id="UP000000322"/>
    </source>
</evidence>
<dbReference type="eggNOG" id="COG0402">
    <property type="taxonomic scope" value="Bacteria"/>
</dbReference>
<dbReference type="InterPro" id="IPR006680">
    <property type="entry name" value="Amidohydro-rel"/>
</dbReference>
<dbReference type="EMBL" id="CP001819">
    <property type="protein sequence ID" value="ACZ21662.1"/>
    <property type="molecule type" value="Genomic_DNA"/>
</dbReference>
<dbReference type="InterPro" id="IPR032466">
    <property type="entry name" value="Metal_Hydrolase"/>
</dbReference>
<organism evidence="4 5">
    <name type="scientific">Sanguibacter keddieii (strain ATCC 51767 / DSM 10542 / NCFB 3025 / ST-74)</name>
    <dbReference type="NCBI Taxonomy" id="446469"/>
    <lineage>
        <taxon>Bacteria</taxon>
        <taxon>Bacillati</taxon>
        <taxon>Actinomycetota</taxon>
        <taxon>Actinomycetes</taxon>
        <taxon>Micrococcales</taxon>
        <taxon>Sanguibacteraceae</taxon>
        <taxon>Sanguibacter</taxon>
    </lineage>
</organism>
<dbReference type="Proteomes" id="UP000000322">
    <property type="component" value="Chromosome"/>
</dbReference>
<dbReference type="PANTHER" id="PTHR43794">
    <property type="entry name" value="AMINOHYDROLASE SSNA-RELATED"/>
    <property type="match status" value="1"/>
</dbReference>
<dbReference type="HOGENOM" id="CLU_012358_2_3_11"/>
<dbReference type="PANTHER" id="PTHR43794:SF11">
    <property type="entry name" value="AMIDOHYDROLASE-RELATED DOMAIN-CONTAINING PROTEIN"/>
    <property type="match status" value="1"/>
</dbReference>
<dbReference type="KEGG" id="ske:Sked_17350"/>
<keyword evidence="1" id="KW-0378">Hydrolase</keyword>
<feature type="region of interest" description="Disordered" evidence="2">
    <location>
        <begin position="52"/>
        <end position="74"/>
    </location>
</feature>
<protein>
    <submittedName>
        <fullName evidence="4">Cytosine deaminase-like metal-dependent hydrolase</fullName>
    </submittedName>
</protein>
<dbReference type="RefSeq" id="WP_012866731.1">
    <property type="nucleotide sequence ID" value="NC_013521.1"/>
</dbReference>
<evidence type="ECO:0000313" key="4">
    <source>
        <dbReference type="EMBL" id="ACZ21662.1"/>
    </source>
</evidence>
<evidence type="ECO:0000259" key="3">
    <source>
        <dbReference type="Pfam" id="PF01979"/>
    </source>
</evidence>
<gene>
    <name evidence="4" type="ordered locus">Sked_17350</name>
</gene>
<evidence type="ECO:0000256" key="2">
    <source>
        <dbReference type="SAM" id="MobiDB-lite"/>
    </source>
</evidence>
<evidence type="ECO:0000256" key="1">
    <source>
        <dbReference type="ARBA" id="ARBA00022801"/>
    </source>
</evidence>
<dbReference type="Gene3D" id="3.20.20.140">
    <property type="entry name" value="Metal-dependent hydrolases"/>
    <property type="match status" value="1"/>
</dbReference>
<name>D1BGT5_SANKS</name>
<sequence>MTTATTRPTSAPRLTIVNALLLPMADPGTTTHPDWYVGWLTVGHDGRITGIGPGEPPTTTATGEVSEPDGARGPAVDQGEVFDARGAIVAPGFVSAHSHIYTSGLRGLAHSETLYPWVLKNNEALLGSGAEDVYWYTLHGSLDFVDNGITSAYNFTHSRVAWLYDAATGHNAPARIRGTDYVTRQLDGCVDAGLRVVHSVRLDDEAFTEAEALDAFAQTVEDSLTRAPADQHLGTSIMGAVQWSAAARTAELEALTMRTHRVSNQAHFVETAENLDTQRAKFDWYDAAGALGPTFLFGHFVHPTDHMVARAVETGSAMVWQPTSNGRLGSGMADVARFRDLGMRIGMGLDDQSCTDVSDPFQNMRIGLYTVRARHSDASVMTPREILRMHTLGSAEVLGAAASVGSLEVGKQADLLVVDPRHPDTGPVWDVYATYVMACGLRNLTRVYQGGRLASRDGVSTNPLAPQATLELHARIVHGARSEGMHLDHVPDEAVLERAAARRGHVLPVLPVPSERGRSVQDLAAQPR</sequence>
<accession>D1BGT5</accession>
<dbReference type="STRING" id="446469.Sked_17350"/>
<keyword evidence="5" id="KW-1185">Reference proteome</keyword>
<dbReference type="GO" id="GO:0016810">
    <property type="term" value="F:hydrolase activity, acting on carbon-nitrogen (but not peptide) bonds"/>
    <property type="evidence" value="ECO:0007669"/>
    <property type="project" value="InterPro"/>
</dbReference>
<proteinExistence type="predicted"/>
<dbReference type="AlphaFoldDB" id="D1BGT5"/>
<dbReference type="Gene3D" id="2.30.40.10">
    <property type="entry name" value="Urease, subunit C, domain 1"/>
    <property type="match status" value="1"/>
</dbReference>